<dbReference type="PANTHER" id="PTHR21642:SF2">
    <property type="entry name" value="CEREBRAL CAVERNOUS MALFORMATIONS 2 PROTEIN-LIKE"/>
    <property type="match status" value="1"/>
</dbReference>
<sequence length="116" mass="12097">MDSDGKKGKKGFVSPIKRLVFPRAARRPAPRGTGHRRPLHSVPLYPPDYLIDPQVLLHDYVEKEVKVTAAEPRERRAAQQGGPGAGGQGGCGCEGAAPARDPHGGVSPGCPQGAAG</sequence>
<feature type="compositionally biased region" description="Basic residues" evidence="1">
    <location>
        <begin position="24"/>
        <end position="39"/>
    </location>
</feature>
<dbReference type="AlphaFoldDB" id="A0A8C6ZBI5"/>
<proteinExistence type="predicted"/>
<feature type="region of interest" description="Disordered" evidence="1">
    <location>
        <begin position="69"/>
        <end position="116"/>
    </location>
</feature>
<dbReference type="GO" id="GO:0003007">
    <property type="term" value="P:heart morphogenesis"/>
    <property type="evidence" value="ECO:0007669"/>
    <property type="project" value="TreeGrafter"/>
</dbReference>
<accession>A0A8C6ZBI5</accession>
<feature type="region of interest" description="Disordered" evidence="1">
    <location>
        <begin position="1"/>
        <end position="44"/>
    </location>
</feature>
<evidence type="ECO:0000256" key="1">
    <source>
        <dbReference type="SAM" id="MobiDB-lite"/>
    </source>
</evidence>
<keyword evidence="3" id="KW-1185">Reference proteome</keyword>
<reference evidence="2" key="1">
    <citation type="submission" date="2025-08" db="UniProtKB">
        <authorList>
            <consortium name="Ensembl"/>
        </authorList>
    </citation>
    <scope>IDENTIFICATION</scope>
</reference>
<dbReference type="Proteomes" id="UP000694420">
    <property type="component" value="Unplaced"/>
</dbReference>
<organism evidence="2 3">
    <name type="scientific">Nothoprocta perdicaria</name>
    <name type="common">Chilean tinamou</name>
    <name type="synonym">Crypturus perdicarius</name>
    <dbReference type="NCBI Taxonomy" id="30464"/>
    <lineage>
        <taxon>Eukaryota</taxon>
        <taxon>Metazoa</taxon>
        <taxon>Chordata</taxon>
        <taxon>Craniata</taxon>
        <taxon>Vertebrata</taxon>
        <taxon>Euteleostomi</taxon>
        <taxon>Archelosauria</taxon>
        <taxon>Archosauria</taxon>
        <taxon>Dinosauria</taxon>
        <taxon>Saurischia</taxon>
        <taxon>Theropoda</taxon>
        <taxon>Coelurosauria</taxon>
        <taxon>Aves</taxon>
        <taxon>Palaeognathae</taxon>
        <taxon>Tinamiformes</taxon>
        <taxon>Tinamidae</taxon>
        <taxon>Nothoprocta</taxon>
    </lineage>
</organism>
<evidence type="ECO:0000313" key="3">
    <source>
        <dbReference type="Proteomes" id="UP000694420"/>
    </source>
</evidence>
<reference evidence="2" key="2">
    <citation type="submission" date="2025-09" db="UniProtKB">
        <authorList>
            <consortium name="Ensembl"/>
        </authorList>
    </citation>
    <scope>IDENTIFICATION</scope>
</reference>
<feature type="compositionally biased region" description="Gly residues" evidence="1">
    <location>
        <begin position="81"/>
        <end position="93"/>
    </location>
</feature>
<dbReference type="InterPro" id="IPR026159">
    <property type="entry name" value="Malcavernin"/>
</dbReference>
<dbReference type="Ensembl" id="ENSNPET00000010466.1">
    <property type="protein sequence ID" value="ENSNPEP00000010206.1"/>
    <property type="gene ID" value="ENSNPEG00000007664.1"/>
</dbReference>
<name>A0A8C6ZBI5_NOTPE</name>
<dbReference type="PANTHER" id="PTHR21642">
    <property type="entry name" value="CEREBRAL CAVERNOUS MALFORMATIONS PROTEIN 2 HOMOLOG"/>
    <property type="match status" value="1"/>
</dbReference>
<evidence type="ECO:0000313" key="2">
    <source>
        <dbReference type="Ensembl" id="ENSNPEP00000010206.1"/>
    </source>
</evidence>
<protein>
    <submittedName>
        <fullName evidence="2">Uncharacterized protein</fullName>
    </submittedName>
</protein>